<dbReference type="InterPro" id="IPR036188">
    <property type="entry name" value="FAD/NAD-bd_sf"/>
</dbReference>
<dbReference type="Pfam" id="PF07992">
    <property type="entry name" value="Pyr_redox_2"/>
    <property type="match status" value="1"/>
</dbReference>
<keyword evidence="9" id="KW-0472">Membrane</keyword>
<keyword evidence="9" id="KW-0812">Transmembrane</keyword>
<dbReference type="Gene3D" id="3.50.50.100">
    <property type="match status" value="1"/>
</dbReference>
<proteinExistence type="inferred from homology"/>
<evidence type="ECO:0000313" key="13">
    <source>
        <dbReference type="Proteomes" id="UP000053860"/>
    </source>
</evidence>
<dbReference type="InterPro" id="IPR023753">
    <property type="entry name" value="FAD/NAD-binding_dom"/>
</dbReference>
<evidence type="ECO:0000256" key="8">
    <source>
        <dbReference type="ARBA" id="ARBA00047599"/>
    </source>
</evidence>
<dbReference type="AlphaFoldDB" id="A0A101HH60"/>
<sequence length="385" mass="43476">MVIDKINHHQFPPLFYQVAASQIEPATISFPIRKIFQKRRDVRIRLAQVLAVNDAAKYVDTTIGRFDYDYLVIATGTRTNFYGNGKVESNALGLKSTYQAINVRNYILHNFEKLLYADEKEGLYNMVIVGGGATGVELAGAFAEMTKEVLPKDYPNIDSSRVQVYLLEGGEHTLAAMSSFAQNYSEKQLRSMGVIVKTGTLVKDYDGELLTLNNGETIRSRNVIWSAGVTGNIIGGIPEEAQLRSGRIRVDRMNRVEGLTDVFAIGDIAYMETEQYPKGHPQLANVAIGQGKNLARNLQRLEAGRSDLKPYEYRNLGTMATVGRNKAVVDLPFVKFKGRFAWFVWMFLHLMLILSVRNKLVIFINWAWNYFTKNNSLRLILKDND</sequence>
<evidence type="ECO:0000259" key="10">
    <source>
        <dbReference type="Pfam" id="PF07992"/>
    </source>
</evidence>
<evidence type="ECO:0000256" key="6">
    <source>
        <dbReference type="ARBA" id="ARBA00023002"/>
    </source>
</evidence>
<evidence type="ECO:0000256" key="5">
    <source>
        <dbReference type="ARBA" id="ARBA00022946"/>
    </source>
</evidence>
<keyword evidence="9" id="KW-1133">Transmembrane helix</keyword>
<comment type="caution">
    <text evidence="12">The sequence shown here is derived from an EMBL/GenBank/DDBJ whole genome shotgun (WGS) entry which is preliminary data.</text>
</comment>
<dbReference type="InterPro" id="IPR045024">
    <property type="entry name" value="NDH-2"/>
</dbReference>
<comment type="catalytic activity">
    <reaction evidence="8">
        <text>a quinone + NADH + H(+) = a quinol + NAD(+)</text>
        <dbReference type="Rhea" id="RHEA:46160"/>
        <dbReference type="ChEBI" id="CHEBI:15378"/>
        <dbReference type="ChEBI" id="CHEBI:24646"/>
        <dbReference type="ChEBI" id="CHEBI:57540"/>
        <dbReference type="ChEBI" id="CHEBI:57945"/>
        <dbReference type="ChEBI" id="CHEBI:132124"/>
        <dbReference type="EC" id="1.6.5.9"/>
    </reaction>
</comment>
<dbReference type="InterPro" id="IPR054585">
    <property type="entry name" value="NDH2-like_C"/>
</dbReference>
<feature type="domain" description="External alternative NADH-ubiquinone oxidoreductase-like C-terminal" evidence="11">
    <location>
        <begin position="316"/>
        <end position="371"/>
    </location>
</feature>
<dbReference type="Pfam" id="PF22366">
    <property type="entry name" value="NDH2_C"/>
    <property type="match status" value="1"/>
</dbReference>
<dbReference type="STRING" id="1123008.GCA_000380985_03712"/>
<keyword evidence="4" id="KW-0274">FAD</keyword>
<dbReference type="PATRIC" id="fig|294710.3.peg.1424"/>
<evidence type="ECO:0000256" key="4">
    <source>
        <dbReference type="ARBA" id="ARBA00022827"/>
    </source>
</evidence>
<protein>
    <recommendedName>
        <fullName evidence="2">NADH:ubiquinone reductase (non-electrogenic)</fullName>
        <ecNumber evidence="2">1.6.5.9</ecNumber>
    </recommendedName>
</protein>
<dbReference type="PANTHER" id="PTHR43706">
    <property type="entry name" value="NADH DEHYDROGENASE"/>
    <property type="match status" value="1"/>
</dbReference>
<dbReference type="Proteomes" id="UP000053860">
    <property type="component" value="Unassembled WGS sequence"/>
</dbReference>
<keyword evidence="6" id="KW-0560">Oxidoreductase</keyword>
<keyword evidence="5" id="KW-0809">Transit peptide</keyword>
<evidence type="ECO:0000256" key="7">
    <source>
        <dbReference type="ARBA" id="ARBA00023027"/>
    </source>
</evidence>
<gene>
    <name evidence="12" type="ORF">XD92_1051</name>
</gene>
<evidence type="ECO:0000313" key="12">
    <source>
        <dbReference type="EMBL" id="KUK76804.1"/>
    </source>
</evidence>
<dbReference type="EC" id="1.6.5.9" evidence="2"/>
<dbReference type="SUPFAM" id="SSF51905">
    <property type="entry name" value="FAD/NAD(P)-binding domain"/>
    <property type="match status" value="2"/>
</dbReference>
<organism evidence="12 13">
    <name type="scientific">Proteiniphilum acetatigenes</name>
    <dbReference type="NCBI Taxonomy" id="294710"/>
    <lineage>
        <taxon>Bacteria</taxon>
        <taxon>Pseudomonadati</taxon>
        <taxon>Bacteroidota</taxon>
        <taxon>Bacteroidia</taxon>
        <taxon>Bacteroidales</taxon>
        <taxon>Dysgonomonadaceae</taxon>
        <taxon>Proteiniphilum</taxon>
    </lineage>
</organism>
<dbReference type="PANTHER" id="PTHR43706:SF47">
    <property type="entry name" value="EXTERNAL NADH-UBIQUINONE OXIDOREDUCTASE 1, MITOCHONDRIAL-RELATED"/>
    <property type="match status" value="1"/>
</dbReference>
<dbReference type="EMBL" id="LGGN01000200">
    <property type="protein sequence ID" value="KUK76804.1"/>
    <property type="molecule type" value="Genomic_DNA"/>
</dbReference>
<evidence type="ECO:0000256" key="1">
    <source>
        <dbReference type="ARBA" id="ARBA00005272"/>
    </source>
</evidence>
<keyword evidence="3" id="KW-0285">Flavoprotein</keyword>
<accession>A0A101HH60</accession>
<evidence type="ECO:0000256" key="9">
    <source>
        <dbReference type="SAM" id="Phobius"/>
    </source>
</evidence>
<feature type="domain" description="FAD/NAD(P)-binding" evidence="10">
    <location>
        <begin position="9"/>
        <end position="291"/>
    </location>
</feature>
<name>A0A101HH60_9BACT</name>
<reference evidence="13" key="1">
    <citation type="journal article" date="2015" name="MBio">
        <title>Genome-Resolved Metagenomic Analysis Reveals Roles for Candidate Phyla and Other Microbial Community Members in Biogeochemical Transformations in Oil Reservoirs.</title>
        <authorList>
            <person name="Hu P."/>
            <person name="Tom L."/>
            <person name="Singh A."/>
            <person name="Thomas B.C."/>
            <person name="Baker B.J."/>
            <person name="Piceno Y.M."/>
            <person name="Andersen G.L."/>
            <person name="Banfield J.F."/>
        </authorList>
    </citation>
    <scope>NUCLEOTIDE SEQUENCE [LARGE SCALE GENOMIC DNA]</scope>
</reference>
<dbReference type="GO" id="GO:0050136">
    <property type="term" value="F:NADH dehydrogenase (quinone) (non-electrogenic) activity"/>
    <property type="evidence" value="ECO:0007669"/>
    <property type="project" value="UniProtKB-EC"/>
</dbReference>
<keyword evidence="7" id="KW-0520">NAD</keyword>
<comment type="similarity">
    <text evidence="1">Belongs to the NADH dehydrogenase family.</text>
</comment>
<evidence type="ECO:0000256" key="2">
    <source>
        <dbReference type="ARBA" id="ARBA00012637"/>
    </source>
</evidence>
<feature type="transmembrane region" description="Helical" evidence="9">
    <location>
        <begin position="342"/>
        <end position="368"/>
    </location>
</feature>
<dbReference type="PRINTS" id="PR00368">
    <property type="entry name" value="FADPNR"/>
</dbReference>
<evidence type="ECO:0000259" key="11">
    <source>
        <dbReference type="Pfam" id="PF22366"/>
    </source>
</evidence>
<evidence type="ECO:0000256" key="3">
    <source>
        <dbReference type="ARBA" id="ARBA00022630"/>
    </source>
</evidence>